<evidence type="ECO:0000256" key="2">
    <source>
        <dbReference type="SAM" id="Phobius"/>
    </source>
</evidence>
<protein>
    <submittedName>
        <fullName evidence="3">Uncharacterized protein</fullName>
    </submittedName>
</protein>
<keyword evidence="2" id="KW-1133">Transmembrane helix</keyword>
<dbReference type="AlphaFoldDB" id="A0A8H3F261"/>
<reference evidence="3" key="1">
    <citation type="submission" date="2021-03" db="EMBL/GenBank/DDBJ databases">
        <authorList>
            <person name="Tagirdzhanova G."/>
        </authorList>
    </citation>
    <scope>NUCLEOTIDE SEQUENCE</scope>
</reference>
<sequence>MTDVAEGFTWQQSGSLRFFCTQAVGIIIEDGVQTFYHWAVPDRKDALIRQPFAKILGYIWVVIFMVWSTPAWIYPSLYANRGEDKDLIVPFSLVKAVSKNVKGSRFRWLGLDKRFQRVPNREKDRRSKQDVLPRIVRQPENAPLLAPLPGHANKSNDPSILPSLRDLRLQALDSHISGIEFCDPAPQEEHNMLEKLPVKIAALKMKKQEEKIGKDTTKSQEEESKERAKLMKEEAKIRQKMEKVWSKGSGDQAKTEGNMKEAREKYEEKAGEGEEKELKVAKMFFVCCHTERAGGRLLQTPRQFLRQGRDFHF</sequence>
<gene>
    <name evidence="3" type="ORF">ALECFALPRED_010875</name>
</gene>
<keyword evidence="4" id="KW-1185">Reference proteome</keyword>
<evidence type="ECO:0000256" key="1">
    <source>
        <dbReference type="SAM" id="MobiDB-lite"/>
    </source>
</evidence>
<feature type="transmembrane region" description="Helical" evidence="2">
    <location>
        <begin position="55"/>
        <end position="74"/>
    </location>
</feature>
<evidence type="ECO:0000313" key="3">
    <source>
        <dbReference type="EMBL" id="CAF9916816.1"/>
    </source>
</evidence>
<accession>A0A8H3F261</accession>
<keyword evidence="2" id="KW-0472">Membrane</keyword>
<proteinExistence type="predicted"/>
<organism evidence="3 4">
    <name type="scientific">Alectoria fallacina</name>
    <dbReference type="NCBI Taxonomy" id="1903189"/>
    <lineage>
        <taxon>Eukaryota</taxon>
        <taxon>Fungi</taxon>
        <taxon>Dikarya</taxon>
        <taxon>Ascomycota</taxon>
        <taxon>Pezizomycotina</taxon>
        <taxon>Lecanoromycetes</taxon>
        <taxon>OSLEUM clade</taxon>
        <taxon>Lecanoromycetidae</taxon>
        <taxon>Lecanorales</taxon>
        <taxon>Lecanorineae</taxon>
        <taxon>Parmeliaceae</taxon>
        <taxon>Alectoria</taxon>
    </lineage>
</organism>
<dbReference type="OrthoDB" id="1077582at2759"/>
<comment type="caution">
    <text evidence="3">The sequence shown here is derived from an EMBL/GenBank/DDBJ whole genome shotgun (WGS) entry which is preliminary data.</text>
</comment>
<dbReference type="Proteomes" id="UP000664203">
    <property type="component" value="Unassembled WGS sequence"/>
</dbReference>
<dbReference type="EMBL" id="CAJPDR010000093">
    <property type="protein sequence ID" value="CAF9916816.1"/>
    <property type="molecule type" value="Genomic_DNA"/>
</dbReference>
<evidence type="ECO:0000313" key="4">
    <source>
        <dbReference type="Proteomes" id="UP000664203"/>
    </source>
</evidence>
<feature type="compositionally biased region" description="Basic and acidic residues" evidence="1">
    <location>
        <begin position="253"/>
        <end position="273"/>
    </location>
</feature>
<name>A0A8H3F261_9LECA</name>
<keyword evidence="2" id="KW-0812">Transmembrane</keyword>
<feature type="region of interest" description="Disordered" evidence="1">
    <location>
        <begin position="241"/>
        <end position="273"/>
    </location>
</feature>